<feature type="compositionally biased region" description="Basic and acidic residues" evidence="1">
    <location>
        <begin position="8"/>
        <end position="21"/>
    </location>
</feature>
<dbReference type="AlphaFoldDB" id="A0A6J4S3X1"/>
<sequence length="182" mass="19314">EQRRRAPARPDRRARRGDVRLARRAAPAPLPARAQPPRRAPHAVPRPAGRLHRPRGRRPRRADIGASADRGAGHALDAARSRRGDGARGAGPRRAARRARPAPVRCAHPPGLRRAAPARHRAEQGRPGAGERARGFARARLPAAAGVDPGAAAVALRRRAMGVRAALSPGRPGHAATGRARL</sequence>
<name>A0A6J4S3X1_9ACTN</name>
<reference evidence="2" key="1">
    <citation type="submission" date="2020-02" db="EMBL/GenBank/DDBJ databases">
        <authorList>
            <person name="Meier V. D."/>
        </authorList>
    </citation>
    <scope>NUCLEOTIDE SEQUENCE</scope>
    <source>
        <strain evidence="2">AVDCRST_MAG38</strain>
    </source>
</reference>
<evidence type="ECO:0000256" key="1">
    <source>
        <dbReference type="SAM" id="MobiDB-lite"/>
    </source>
</evidence>
<feature type="non-terminal residue" evidence="2">
    <location>
        <position position="182"/>
    </location>
</feature>
<accession>A0A6J4S3X1</accession>
<feature type="non-terminal residue" evidence="2">
    <location>
        <position position="1"/>
    </location>
</feature>
<organism evidence="2">
    <name type="scientific">uncultured Solirubrobacteraceae bacterium</name>
    <dbReference type="NCBI Taxonomy" id="1162706"/>
    <lineage>
        <taxon>Bacteria</taxon>
        <taxon>Bacillati</taxon>
        <taxon>Actinomycetota</taxon>
        <taxon>Thermoleophilia</taxon>
        <taxon>Solirubrobacterales</taxon>
        <taxon>Solirubrobacteraceae</taxon>
        <taxon>environmental samples</taxon>
    </lineage>
</organism>
<dbReference type="EMBL" id="CADCVJ010000212">
    <property type="protein sequence ID" value="CAA9488837.1"/>
    <property type="molecule type" value="Genomic_DNA"/>
</dbReference>
<protein>
    <submittedName>
        <fullName evidence="2">Uncharacterized protein</fullName>
    </submittedName>
</protein>
<feature type="compositionally biased region" description="Low complexity" evidence="1">
    <location>
        <begin position="24"/>
        <end position="48"/>
    </location>
</feature>
<feature type="region of interest" description="Disordered" evidence="1">
    <location>
        <begin position="1"/>
        <end position="137"/>
    </location>
</feature>
<feature type="compositionally biased region" description="Basic residues" evidence="1">
    <location>
        <begin position="49"/>
        <end position="60"/>
    </location>
</feature>
<feature type="compositionally biased region" description="Basic and acidic residues" evidence="1">
    <location>
        <begin position="77"/>
        <end position="86"/>
    </location>
</feature>
<feature type="compositionally biased region" description="Low complexity" evidence="1">
    <location>
        <begin position="101"/>
        <end position="110"/>
    </location>
</feature>
<proteinExistence type="predicted"/>
<evidence type="ECO:0000313" key="2">
    <source>
        <dbReference type="EMBL" id="CAA9488837.1"/>
    </source>
</evidence>
<gene>
    <name evidence="2" type="ORF">AVDCRST_MAG38-2503</name>
</gene>
<feature type="compositionally biased region" description="Basic and acidic residues" evidence="1">
    <location>
        <begin position="120"/>
        <end position="134"/>
    </location>
</feature>